<gene>
    <name evidence="2" type="ORF">C1H87_11150</name>
</gene>
<evidence type="ECO:0000313" key="3">
    <source>
        <dbReference type="Proteomes" id="UP000235826"/>
    </source>
</evidence>
<dbReference type="AlphaFoldDB" id="A0A2K9PQ77"/>
<protein>
    <submittedName>
        <fullName evidence="2">DUF4861 domain-containing protein</fullName>
    </submittedName>
</protein>
<feature type="signal peptide" evidence="1">
    <location>
        <begin position="1"/>
        <end position="19"/>
    </location>
</feature>
<keyword evidence="3" id="KW-1185">Reference proteome</keyword>
<dbReference type="EMBL" id="CP025791">
    <property type="protein sequence ID" value="AUP79230.1"/>
    <property type="molecule type" value="Genomic_DNA"/>
</dbReference>
<dbReference type="RefSeq" id="WP_102755885.1">
    <property type="nucleotide sequence ID" value="NZ_CP025791.1"/>
</dbReference>
<keyword evidence="1" id="KW-0732">Signal</keyword>
<accession>A0A2K9PQ77</accession>
<name>A0A2K9PQ77_9FLAO</name>
<dbReference type="Pfam" id="PF16153">
    <property type="entry name" value="DUF4861"/>
    <property type="match status" value="1"/>
</dbReference>
<evidence type="ECO:0000256" key="1">
    <source>
        <dbReference type="SAM" id="SignalP"/>
    </source>
</evidence>
<sequence>MNNKYIFLILLFISFINLTTTSCAPKKDSYTISLTNGSDVKRSSETIEIALDKFPEFLKSDTKAIAVVDNVNNNVPVQFVDADLNSTADYLIFQTDLNPGETKAFKLVLNDSIGIKNEANIKTHCRFVPERMDDFAWENDRVAFRTYGPKCQQLFEEGTPGGLISSGFDCWLKRVNYPIIDKWYANNEKGVSYHEDHGEGLDNYHVGTTRGCGGTALLCNDSLVLSKNFKAWKVIANGPIRSIFELEYAPIEVCGNMVTETKRVSIDLGSNFYHCTVSYASEKPIEDTIKAAVGVTIHKGAGAIKSNKEAGWISYWEPMGDSFLGTAALVDPKIATDYNLDATVHDDETFNNIFINTSLTQNSFSYWAGYGWKKSGQFVDFNDWQNHLNTASLKINNPVGIEITKN</sequence>
<dbReference type="KEGG" id="fek:C1H87_11150"/>
<dbReference type="Proteomes" id="UP000235826">
    <property type="component" value="Chromosome"/>
</dbReference>
<proteinExistence type="predicted"/>
<organism evidence="2 3">
    <name type="scientific">Flavivirga eckloniae</name>
    <dbReference type="NCBI Taxonomy" id="1803846"/>
    <lineage>
        <taxon>Bacteria</taxon>
        <taxon>Pseudomonadati</taxon>
        <taxon>Bacteroidota</taxon>
        <taxon>Flavobacteriia</taxon>
        <taxon>Flavobacteriales</taxon>
        <taxon>Flavobacteriaceae</taxon>
        <taxon>Flavivirga</taxon>
    </lineage>
</organism>
<evidence type="ECO:0000313" key="2">
    <source>
        <dbReference type="EMBL" id="AUP79230.1"/>
    </source>
</evidence>
<dbReference type="PROSITE" id="PS51257">
    <property type="entry name" value="PROKAR_LIPOPROTEIN"/>
    <property type="match status" value="1"/>
</dbReference>
<reference evidence="2 3" key="1">
    <citation type="submission" date="2018-01" db="EMBL/GenBank/DDBJ databases">
        <title>Complete genome sequence of Flavivirga eckloniae ECD14 isolated from seaweed Ecklonia cava.</title>
        <authorList>
            <person name="Lee J.H."/>
            <person name="Baik K.S."/>
            <person name="Seong C.N."/>
        </authorList>
    </citation>
    <scope>NUCLEOTIDE SEQUENCE [LARGE SCALE GENOMIC DNA]</scope>
    <source>
        <strain evidence="2 3">ECD14</strain>
    </source>
</reference>
<dbReference type="OrthoDB" id="9800230at2"/>
<dbReference type="InterPro" id="IPR032342">
    <property type="entry name" value="DUF4861"/>
</dbReference>
<feature type="chain" id="PRO_5014669053" evidence="1">
    <location>
        <begin position="20"/>
        <end position="406"/>
    </location>
</feature>